<dbReference type="EnsemblMetazoa" id="G26591.3">
    <property type="protein sequence ID" value="G26591.3:cds"/>
    <property type="gene ID" value="G26591"/>
</dbReference>
<reference evidence="5" key="1">
    <citation type="submission" date="2022-08" db="UniProtKB">
        <authorList>
            <consortium name="EnsemblMetazoa"/>
        </authorList>
    </citation>
    <scope>IDENTIFICATION</scope>
    <source>
        <strain evidence="5">05x7-T-G4-1.051#20</strain>
    </source>
</reference>
<keyword evidence="2" id="KW-0472">Membrane</keyword>
<dbReference type="OMA" id="CVYKDVV"/>
<evidence type="ECO:0000313" key="6">
    <source>
        <dbReference type="Proteomes" id="UP000005408"/>
    </source>
</evidence>
<keyword evidence="2" id="KW-0812">Transmembrane</keyword>
<feature type="chain" id="PRO_5036471364" description="VWFA domain-containing protein" evidence="3">
    <location>
        <begin position="19"/>
        <end position="479"/>
    </location>
</feature>
<dbReference type="InterPro" id="IPR050525">
    <property type="entry name" value="ECM_Assembly_Org"/>
</dbReference>
<dbReference type="Gene3D" id="3.40.50.410">
    <property type="entry name" value="von Willebrand factor, type A domain"/>
    <property type="match status" value="1"/>
</dbReference>
<evidence type="ECO:0000313" key="5">
    <source>
        <dbReference type="EnsemblMetazoa" id="G26591.3:cds"/>
    </source>
</evidence>
<feature type="region of interest" description="Disordered" evidence="1">
    <location>
        <begin position="229"/>
        <end position="324"/>
    </location>
</feature>
<dbReference type="CDD" id="cd01450">
    <property type="entry name" value="vWFA_subfamily_ECM"/>
    <property type="match status" value="1"/>
</dbReference>
<feature type="signal peptide" evidence="3">
    <location>
        <begin position="1"/>
        <end position="18"/>
    </location>
</feature>
<dbReference type="AlphaFoldDB" id="A0A8W8L4N9"/>
<feature type="domain" description="VWFA" evidence="4">
    <location>
        <begin position="22"/>
        <end position="209"/>
    </location>
</feature>
<evidence type="ECO:0000256" key="2">
    <source>
        <dbReference type="SAM" id="Phobius"/>
    </source>
</evidence>
<dbReference type="InterPro" id="IPR036465">
    <property type="entry name" value="vWFA_dom_sf"/>
</dbReference>
<keyword evidence="3" id="KW-0732">Signal</keyword>
<feature type="transmembrane region" description="Helical" evidence="2">
    <location>
        <begin position="419"/>
        <end position="441"/>
    </location>
</feature>
<dbReference type="Proteomes" id="UP000005408">
    <property type="component" value="Unassembled WGS sequence"/>
</dbReference>
<name>A0A8W8L4N9_MAGGI</name>
<organism evidence="5 6">
    <name type="scientific">Magallana gigas</name>
    <name type="common">Pacific oyster</name>
    <name type="synonym">Crassostrea gigas</name>
    <dbReference type="NCBI Taxonomy" id="29159"/>
    <lineage>
        <taxon>Eukaryota</taxon>
        <taxon>Metazoa</taxon>
        <taxon>Spiralia</taxon>
        <taxon>Lophotrochozoa</taxon>
        <taxon>Mollusca</taxon>
        <taxon>Bivalvia</taxon>
        <taxon>Autobranchia</taxon>
        <taxon>Pteriomorphia</taxon>
        <taxon>Ostreida</taxon>
        <taxon>Ostreoidea</taxon>
        <taxon>Ostreidae</taxon>
        <taxon>Magallana</taxon>
    </lineage>
</organism>
<dbReference type="Pfam" id="PF00092">
    <property type="entry name" value="VWA"/>
    <property type="match status" value="1"/>
</dbReference>
<evidence type="ECO:0000256" key="1">
    <source>
        <dbReference type="SAM" id="MobiDB-lite"/>
    </source>
</evidence>
<evidence type="ECO:0000256" key="3">
    <source>
        <dbReference type="SAM" id="SignalP"/>
    </source>
</evidence>
<dbReference type="PANTHER" id="PTHR24020">
    <property type="entry name" value="COLLAGEN ALPHA"/>
    <property type="match status" value="1"/>
</dbReference>
<keyword evidence="6" id="KW-1185">Reference proteome</keyword>
<dbReference type="InterPro" id="IPR002035">
    <property type="entry name" value="VWF_A"/>
</dbReference>
<dbReference type="OrthoDB" id="6262482at2759"/>
<dbReference type="SMART" id="SM00327">
    <property type="entry name" value="VWA"/>
    <property type="match status" value="1"/>
</dbReference>
<accession>A0A8W8L4N9</accession>
<sequence length="479" mass="50142">MYLWRLILILLGISPVLCVYKDVVFMVDKSTSLNSTEFDKSLQFVHDVIQLLDIGLSDTLASLVTVSTPPTEIFDLKDYTDKSDYLQDINDLMGTGTSGNGNIKRGLNFVWENSFKTSPFNRTDPEPERVVILLSSTVTTDNAAGTVAVADKIRTDYNASIFTLGVGPGVYAQNTELRGVANDPDANFTHFVDTFDDLWCVVPIIVAKIDPSTSLSPYTNCTLKPLPPFPSATTEPLSTTTSQTSITPTEITTITPETTTEQATTTPTTIAGTTKAPATIAETTTTTPATIERTTTTPATIERTTTTPAPTTAPTTATVQTTIATTTTAPTTITATATSSTSITTTATTGVTASTTSQASTATPSAVPLSTSSLSWTSSSTASSSATTQHASTTPTILGPAESAAATSETSGGSGTATIVGAVVAILAAAVAGAILLILFIRKRRSSPSREEGSILAIVRQYKSAPIGPSKATFSYHRF</sequence>
<evidence type="ECO:0000259" key="4">
    <source>
        <dbReference type="PROSITE" id="PS50234"/>
    </source>
</evidence>
<proteinExistence type="predicted"/>
<keyword evidence="2" id="KW-1133">Transmembrane helix</keyword>
<protein>
    <recommendedName>
        <fullName evidence="4">VWFA domain-containing protein</fullName>
    </recommendedName>
</protein>
<dbReference type="PANTHER" id="PTHR24020:SF20">
    <property type="entry name" value="PH DOMAIN-CONTAINING PROTEIN"/>
    <property type="match status" value="1"/>
</dbReference>
<feature type="compositionally biased region" description="Low complexity" evidence="1">
    <location>
        <begin position="231"/>
        <end position="324"/>
    </location>
</feature>
<dbReference type="PROSITE" id="PS50234">
    <property type="entry name" value="VWFA"/>
    <property type="match status" value="1"/>
</dbReference>
<dbReference type="SUPFAM" id="SSF53300">
    <property type="entry name" value="vWA-like"/>
    <property type="match status" value="1"/>
</dbReference>
<feature type="region of interest" description="Disordered" evidence="1">
    <location>
        <begin position="350"/>
        <end position="396"/>
    </location>
</feature>